<reference evidence="2 3" key="1">
    <citation type="journal article" date="2019" name="Sci. Rep.">
        <title>Orb-weaving spider Araneus ventricosus genome elucidates the spidroin gene catalogue.</title>
        <authorList>
            <person name="Kono N."/>
            <person name="Nakamura H."/>
            <person name="Ohtoshi R."/>
            <person name="Moran D.A.P."/>
            <person name="Shinohara A."/>
            <person name="Yoshida Y."/>
            <person name="Fujiwara M."/>
            <person name="Mori M."/>
            <person name="Tomita M."/>
            <person name="Arakawa K."/>
        </authorList>
    </citation>
    <scope>NUCLEOTIDE SEQUENCE [LARGE SCALE GENOMIC DNA]</scope>
</reference>
<protein>
    <submittedName>
        <fullName evidence="2">Uncharacterized protein</fullName>
    </submittedName>
</protein>
<evidence type="ECO:0000313" key="2">
    <source>
        <dbReference type="EMBL" id="GBM43823.1"/>
    </source>
</evidence>
<name>A0A4Y2FRH3_ARAVE</name>
<organism evidence="2 3">
    <name type="scientific">Araneus ventricosus</name>
    <name type="common">Orbweaver spider</name>
    <name type="synonym">Epeira ventricosa</name>
    <dbReference type="NCBI Taxonomy" id="182803"/>
    <lineage>
        <taxon>Eukaryota</taxon>
        <taxon>Metazoa</taxon>
        <taxon>Ecdysozoa</taxon>
        <taxon>Arthropoda</taxon>
        <taxon>Chelicerata</taxon>
        <taxon>Arachnida</taxon>
        <taxon>Araneae</taxon>
        <taxon>Araneomorphae</taxon>
        <taxon>Entelegynae</taxon>
        <taxon>Araneoidea</taxon>
        <taxon>Araneidae</taxon>
        <taxon>Araneus</taxon>
    </lineage>
</organism>
<feature type="region of interest" description="Disordered" evidence="1">
    <location>
        <begin position="85"/>
        <end position="104"/>
    </location>
</feature>
<gene>
    <name evidence="2" type="ORF">AVEN_166222_1</name>
</gene>
<accession>A0A4Y2FRH3</accession>
<keyword evidence="3" id="KW-1185">Reference proteome</keyword>
<dbReference type="AlphaFoldDB" id="A0A4Y2FRH3"/>
<dbReference type="Proteomes" id="UP000499080">
    <property type="component" value="Unassembled WGS sequence"/>
</dbReference>
<evidence type="ECO:0000313" key="3">
    <source>
        <dbReference type="Proteomes" id="UP000499080"/>
    </source>
</evidence>
<proteinExistence type="predicted"/>
<dbReference type="EMBL" id="BGPR01001044">
    <property type="protein sequence ID" value="GBM43823.1"/>
    <property type="molecule type" value="Genomic_DNA"/>
</dbReference>
<comment type="caution">
    <text evidence="2">The sequence shown here is derived from an EMBL/GenBank/DDBJ whole genome shotgun (WGS) entry which is preliminary data.</text>
</comment>
<evidence type="ECO:0000256" key="1">
    <source>
        <dbReference type="SAM" id="MobiDB-lite"/>
    </source>
</evidence>
<sequence>MTTSASHKSLFQEPTSDVRSILFPGCPRLLPRIFPLHGNALKLTVGKKYKRRTLGSTRLPPTFQVGSHIGDIYLEMYFDKREKSLSSPPRYASSANLRHLGHGP</sequence>